<evidence type="ECO:0000313" key="2">
    <source>
        <dbReference type="EMBL" id="RWR71895.1"/>
    </source>
</evidence>
<dbReference type="Proteomes" id="UP000283530">
    <property type="component" value="Unassembled WGS sequence"/>
</dbReference>
<reference evidence="2 3" key="1">
    <citation type="journal article" date="2019" name="Nat. Plants">
        <title>Stout camphor tree genome fills gaps in understanding of flowering plant genome evolution.</title>
        <authorList>
            <person name="Chaw S.M."/>
            <person name="Liu Y.C."/>
            <person name="Wu Y.W."/>
            <person name="Wang H.Y."/>
            <person name="Lin C.I."/>
            <person name="Wu C.S."/>
            <person name="Ke H.M."/>
            <person name="Chang L.Y."/>
            <person name="Hsu C.Y."/>
            <person name="Yang H.T."/>
            <person name="Sudianto E."/>
            <person name="Hsu M.H."/>
            <person name="Wu K.P."/>
            <person name="Wang L.N."/>
            <person name="Leebens-Mack J.H."/>
            <person name="Tsai I.J."/>
        </authorList>
    </citation>
    <scope>NUCLEOTIDE SEQUENCE [LARGE SCALE GENOMIC DNA]</scope>
    <source>
        <strain evidence="3">cv. Chaw 1501</strain>
        <tissue evidence="2">Young leaves</tissue>
    </source>
</reference>
<comment type="caution">
    <text evidence="2">The sequence shown here is derived from an EMBL/GenBank/DDBJ whole genome shotgun (WGS) entry which is preliminary data.</text>
</comment>
<evidence type="ECO:0000256" key="1">
    <source>
        <dbReference type="SAM" id="MobiDB-lite"/>
    </source>
</evidence>
<feature type="region of interest" description="Disordered" evidence="1">
    <location>
        <begin position="1"/>
        <end position="30"/>
    </location>
</feature>
<sequence>MKQHLHQWECGPVSATPSQKSSRLGTKVKDPEVQAFDDKCLVQPRPRVRPSTSQVLRVAIFCYGLEEDI</sequence>
<feature type="compositionally biased region" description="Polar residues" evidence="1">
    <location>
        <begin position="15"/>
        <end position="24"/>
    </location>
</feature>
<dbReference type="AlphaFoldDB" id="A0A443N041"/>
<evidence type="ECO:0000313" key="3">
    <source>
        <dbReference type="Proteomes" id="UP000283530"/>
    </source>
</evidence>
<dbReference type="EMBL" id="QPKB01000001">
    <property type="protein sequence ID" value="RWR71895.1"/>
    <property type="molecule type" value="Genomic_DNA"/>
</dbReference>
<protein>
    <submittedName>
        <fullName evidence="2">Uncharacterized protein</fullName>
    </submittedName>
</protein>
<organism evidence="2 3">
    <name type="scientific">Cinnamomum micranthum f. kanehirae</name>
    <dbReference type="NCBI Taxonomy" id="337451"/>
    <lineage>
        <taxon>Eukaryota</taxon>
        <taxon>Viridiplantae</taxon>
        <taxon>Streptophyta</taxon>
        <taxon>Embryophyta</taxon>
        <taxon>Tracheophyta</taxon>
        <taxon>Spermatophyta</taxon>
        <taxon>Magnoliopsida</taxon>
        <taxon>Magnoliidae</taxon>
        <taxon>Laurales</taxon>
        <taxon>Lauraceae</taxon>
        <taxon>Cinnamomum</taxon>
    </lineage>
</organism>
<name>A0A443N041_9MAGN</name>
<dbReference type="OrthoDB" id="4062651at2759"/>
<proteinExistence type="predicted"/>
<gene>
    <name evidence="2" type="ORF">CKAN_00007900</name>
</gene>
<accession>A0A443N041</accession>
<keyword evidence="3" id="KW-1185">Reference proteome</keyword>